<proteinExistence type="predicted"/>
<dbReference type="AlphaFoldDB" id="A0A0A1GWK1"/>
<evidence type="ECO:0000313" key="2">
    <source>
        <dbReference type="EMBL" id="BAP85218.1"/>
    </source>
</evidence>
<protein>
    <submittedName>
        <fullName evidence="2">Putative cytidylate kinase</fullName>
    </submittedName>
</protein>
<dbReference type="EMBL" id="AP014680">
    <property type="protein sequence ID" value="BAP85218.1"/>
    <property type="molecule type" value="Genomic_DNA"/>
</dbReference>
<dbReference type="KEGG" id="lho:LOOC260_106620"/>
<sequence>MPKSDVATELELLLTSETELTMLVPVVALELFATSVSLLLALVILLDDELSTVPTPEFSEELLLKVTALDDEIVLSAETVLAEVWEPSLTSALTLVATVKLIPNANTANAVDDQLKPFFTSLKLCSSSS</sequence>
<evidence type="ECO:0000256" key="1">
    <source>
        <dbReference type="SAM" id="Phobius"/>
    </source>
</evidence>
<keyword evidence="1" id="KW-0812">Transmembrane</keyword>
<keyword evidence="2" id="KW-0418">Kinase</keyword>
<evidence type="ECO:0000313" key="3">
    <source>
        <dbReference type="Proteomes" id="UP000031620"/>
    </source>
</evidence>
<feature type="transmembrane region" description="Helical" evidence="1">
    <location>
        <begin position="20"/>
        <end position="46"/>
    </location>
</feature>
<keyword evidence="1" id="KW-0472">Membrane</keyword>
<keyword evidence="2" id="KW-0808">Transferase</keyword>
<dbReference type="GO" id="GO:0016301">
    <property type="term" value="F:kinase activity"/>
    <property type="evidence" value="ECO:0007669"/>
    <property type="project" value="UniProtKB-KW"/>
</dbReference>
<accession>A0A0A1GWK1</accession>
<name>A0A0A1GWK1_9LACO</name>
<organism evidence="2 3">
    <name type="scientific">Paucilactobacillus hokkaidonensis JCM 18461</name>
    <dbReference type="NCBI Taxonomy" id="1291742"/>
    <lineage>
        <taxon>Bacteria</taxon>
        <taxon>Bacillati</taxon>
        <taxon>Bacillota</taxon>
        <taxon>Bacilli</taxon>
        <taxon>Lactobacillales</taxon>
        <taxon>Lactobacillaceae</taxon>
        <taxon>Paucilactobacillus</taxon>
    </lineage>
</organism>
<keyword evidence="1" id="KW-1133">Transmembrane helix</keyword>
<reference evidence="2 3" key="1">
    <citation type="submission" date="2014-11" db="EMBL/GenBank/DDBJ databases">
        <title>Complete genome sequence and analysis of Lactobacillus hokkaidonensis LOOC260T.</title>
        <authorList>
            <person name="Tanizawa Y."/>
            <person name="Tohno M."/>
            <person name="Kaminuma E."/>
            <person name="Nakamura Y."/>
            <person name="Arita M."/>
        </authorList>
    </citation>
    <scope>NUCLEOTIDE SEQUENCE [LARGE SCALE GENOMIC DNA]</scope>
    <source>
        <strain evidence="2 3">LOOC260</strain>
    </source>
</reference>
<gene>
    <name evidence="2" type="ORF">LOOC260_106620</name>
</gene>
<dbReference type="HOGENOM" id="CLU_1946057_0_0_9"/>
<dbReference type="Proteomes" id="UP000031620">
    <property type="component" value="Chromosome"/>
</dbReference>